<reference evidence="2 3" key="1">
    <citation type="submission" date="2019-01" db="EMBL/GenBank/DDBJ databases">
        <title>Sequencing of cultivated peanut Arachis hypogaea provides insights into genome evolution and oil improvement.</title>
        <authorList>
            <person name="Chen X."/>
        </authorList>
    </citation>
    <scope>NUCLEOTIDE SEQUENCE [LARGE SCALE GENOMIC DNA]</scope>
    <source>
        <strain evidence="3">cv. Fuhuasheng</strain>
        <tissue evidence="2">Leaves</tissue>
    </source>
</reference>
<evidence type="ECO:0008006" key="4">
    <source>
        <dbReference type="Google" id="ProtNLM"/>
    </source>
</evidence>
<protein>
    <recommendedName>
        <fullName evidence="4">Aspartic peptidase DDI1-type domain-containing protein</fullName>
    </recommendedName>
</protein>
<dbReference type="AlphaFoldDB" id="A0A445CPE5"/>
<proteinExistence type="predicted"/>
<accession>A0A445CPE5</accession>
<organism evidence="2 3">
    <name type="scientific">Arachis hypogaea</name>
    <name type="common">Peanut</name>
    <dbReference type="NCBI Taxonomy" id="3818"/>
    <lineage>
        <taxon>Eukaryota</taxon>
        <taxon>Viridiplantae</taxon>
        <taxon>Streptophyta</taxon>
        <taxon>Embryophyta</taxon>
        <taxon>Tracheophyta</taxon>
        <taxon>Spermatophyta</taxon>
        <taxon>Magnoliopsida</taxon>
        <taxon>eudicotyledons</taxon>
        <taxon>Gunneridae</taxon>
        <taxon>Pentapetalae</taxon>
        <taxon>rosids</taxon>
        <taxon>fabids</taxon>
        <taxon>Fabales</taxon>
        <taxon>Fabaceae</taxon>
        <taxon>Papilionoideae</taxon>
        <taxon>50 kb inversion clade</taxon>
        <taxon>dalbergioids sensu lato</taxon>
        <taxon>Dalbergieae</taxon>
        <taxon>Pterocarpus clade</taxon>
        <taxon>Arachis</taxon>
    </lineage>
</organism>
<comment type="caution">
    <text evidence="2">The sequence shown here is derived from an EMBL/GenBank/DDBJ whole genome shotgun (WGS) entry which is preliminary data.</text>
</comment>
<dbReference type="Proteomes" id="UP000289738">
    <property type="component" value="Chromosome A06"/>
</dbReference>
<evidence type="ECO:0000256" key="1">
    <source>
        <dbReference type="SAM" id="MobiDB-lite"/>
    </source>
</evidence>
<dbReference type="EMBL" id="SDMP01000006">
    <property type="protein sequence ID" value="RYR52811.1"/>
    <property type="molecule type" value="Genomic_DNA"/>
</dbReference>
<keyword evidence="3" id="KW-1185">Reference proteome</keyword>
<feature type="region of interest" description="Disordered" evidence="1">
    <location>
        <begin position="28"/>
        <end position="65"/>
    </location>
</feature>
<evidence type="ECO:0000313" key="3">
    <source>
        <dbReference type="Proteomes" id="UP000289738"/>
    </source>
</evidence>
<gene>
    <name evidence="2" type="ORF">Ahy_A06g027680</name>
</gene>
<name>A0A445CPE5_ARAHY</name>
<evidence type="ECO:0000313" key="2">
    <source>
        <dbReference type="EMBL" id="RYR52811.1"/>
    </source>
</evidence>
<sequence length="265" mass="29679">MLNTGETHSGDIEDLFEANIPITVAELQDTQGAKNDRGKGASPSVHSRIIFPSDGETCPKGIPSPAKLDKSKAVVSTSGVDKDKDVNLEEEYFEEGDDEIVGTILIIPTEYSGEYERDPEEDYDVDDEEVFSFIRYEDEQGYFLRPFEKQKSHLCPLHINATMSGIKVNKVLVDGRATISLLPERMLMKVGKHSDDLVPTYISVTDFSGLTVKLRHPHLTVLPTGMKPISLTTRNEVGQRRNSFYSFEQNQRQLQQLPSMIEAAE</sequence>